<evidence type="ECO:0000313" key="9">
    <source>
        <dbReference type="Proteomes" id="UP001177140"/>
    </source>
</evidence>
<feature type="region of interest" description="Disordered" evidence="6">
    <location>
        <begin position="1"/>
        <end position="25"/>
    </location>
</feature>
<evidence type="ECO:0000256" key="6">
    <source>
        <dbReference type="SAM" id="MobiDB-lite"/>
    </source>
</evidence>
<dbReference type="Pfam" id="PF05078">
    <property type="entry name" value="DUF679"/>
    <property type="match status" value="1"/>
</dbReference>
<evidence type="ECO:0000256" key="7">
    <source>
        <dbReference type="SAM" id="Phobius"/>
    </source>
</evidence>
<comment type="subcellular location">
    <subcellularLocation>
        <location evidence="1">Membrane</location>
        <topology evidence="1">Multi-pass membrane protein</topology>
    </subcellularLocation>
</comment>
<proteinExistence type="inferred from homology"/>
<comment type="similarity">
    <text evidence="2">Belongs to the plant DMP1 protein family.</text>
</comment>
<evidence type="ECO:0000256" key="2">
    <source>
        <dbReference type="ARBA" id="ARBA00008707"/>
    </source>
</evidence>
<keyword evidence="9" id="KW-1185">Reference proteome</keyword>
<feature type="transmembrane region" description="Helical" evidence="7">
    <location>
        <begin position="151"/>
        <end position="168"/>
    </location>
</feature>
<organism evidence="8 9">
    <name type="scientific">Papaver nudicaule</name>
    <name type="common">Iceland poppy</name>
    <dbReference type="NCBI Taxonomy" id="74823"/>
    <lineage>
        <taxon>Eukaryota</taxon>
        <taxon>Viridiplantae</taxon>
        <taxon>Streptophyta</taxon>
        <taxon>Embryophyta</taxon>
        <taxon>Tracheophyta</taxon>
        <taxon>Spermatophyta</taxon>
        <taxon>Magnoliopsida</taxon>
        <taxon>Ranunculales</taxon>
        <taxon>Papaveraceae</taxon>
        <taxon>Papaveroideae</taxon>
        <taxon>Papaver</taxon>
    </lineage>
</organism>
<dbReference type="Proteomes" id="UP001177140">
    <property type="component" value="Unassembled WGS sequence"/>
</dbReference>
<keyword evidence="5 7" id="KW-0472">Membrane</keyword>
<feature type="transmembrane region" description="Helical" evidence="7">
    <location>
        <begin position="189"/>
        <end position="205"/>
    </location>
</feature>
<feature type="transmembrane region" description="Helical" evidence="7">
    <location>
        <begin position="89"/>
        <end position="106"/>
    </location>
</feature>
<dbReference type="InterPro" id="IPR007770">
    <property type="entry name" value="DMP"/>
</dbReference>
<evidence type="ECO:0000313" key="8">
    <source>
        <dbReference type="EMBL" id="MCL7047638.1"/>
    </source>
</evidence>
<evidence type="ECO:0000256" key="1">
    <source>
        <dbReference type="ARBA" id="ARBA00004141"/>
    </source>
</evidence>
<dbReference type="PANTHER" id="PTHR31621">
    <property type="entry name" value="PROTEIN DMP3"/>
    <property type="match status" value="1"/>
</dbReference>
<name>A0AA42B155_PAPNU</name>
<evidence type="ECO:0000256" key="4">
    <source>
        <dbReference type="ARBA" id="ARBA00022989"/>
    </source>
</evidence>
<protein>
    <submittedName>
        <fullName evidence="8">Uncharacterized protein</fullName>
    </submittedName>
</protein>
<sequence length="217" mass="23705">MRQNEEETGNQISNPNNPVDASPQVPTAVQQSTFPTLHEYQTRSTVVHGALSKTSMLANWLPTGTLLTFEMIIPSVAGPGLCTPVKTTMMIVLLCLCAASCFFFHFTDSFIGPDGKIYYGYVTPSGLAVFKRDPGVEAPKDERYKFKFSDFVHALMSVAVFAAIVGGDRRVTDCLLRKHVKEIDEAMESLPLIIGVICSGLYLVFPNTRYGIGCVAA</sequence>
<gene>
    <name evidence="8" type="ORF">MKW94_029994</name>
</gene>
<reference evidence="8" key="1">
    <citation type="submission" date="2022-03" db="EMBL/GenBank/DDBJ databases">
        <title>A functionally conserved STORR gene fusion in Papaver species that diverged 16.8 million years ago.</title>
        <authorList>
            <person name="Catania T."/>
        </authorList>
    </citation>
    <scope>NUCLEOTIDE SEQUENCE</scope>
    <source>
        <strain evidence="8">S-191538</strain>
    </source>
</reference>
<accession>A0AA42B155</accession>
<dbReference type="EMBL" id="JAJJMA010295265">
    <property type="protein sequence ID" value="MCL7047638.1"/>
    <property type="molecule type" value="Genomic_DNA"/>
</dbReference>
<dbReference type="GO" id="GO:0005737">
    <property type="term" value="C:cytoplasm"/>
    <property type="evidence" value="ECO:0007669"/>
    <property type="project" value="UniProtKB-ARBA"/>
</dbReference>
<comment type="caution">
    <text evidence="8">The sequence shown here is derived from an EMBL/GenBank/DDBJ whole genome shotgun (WGS) entry which is preliminary data.</text>
</comment>
<keyword evidence="4 7" id="KW-1133">Transmembrane helix</keyword>
<dbReference type="AlphaFoldDB" id="A0AA42B155"/>
<dbReference type="GO" id="GO:0010256">
    <property type="term" value="P:endomembrane system organization"/>
    <property type="evidence" value="ECO:0007669"/>
    <property type="project" value="TreeGrafter"/>
</dbReference>
<keyword evidence="3 7" id="KW-0812">Transmembrane</keyword>
<evidence type="ECO:0000256" key="3">
    <source>
        <dbReference type="ARBA" id="ARBA00022692"/>
    </source>
</evidence>
<dbReference type="GO" id="GO:0016020">
    <property type="term" value="C:membrane"/>
    <property type="evidence" value="ECO:0007669"/>
    <property type="project" value="UniProtKB-SubCell"/>
</dbReference>
<evidence type="ECO:0000256" key="5">
    <source>
        <dbReference type="ARBA" id="ARBA00023136"/>
    </source>
</evidence>
<dbReference type="PANTHER" id="PTHR31621:SF11">
    <property type="entry name" value="PROTEIN DMP8-RELATED"/>
    <property type="match status" value="1"/>
</dbReference>